<dbReference type="InterPro" id="IPR011990">
    <property type="entry name" value="TPR-like_helical_dom_sf"/>
</dbReference>
<sequence>MSFLDRVAIPPDASSTFTAAASPAIGKYFRDVCGIDGDPREYVCEWIGRIAAGNTPAKALGLTEEHVDALLSQARDLIQAGAPARARDKLLLALLLDPMEERALYAAAVTLQMESRFADAGRAYAFYIWRKPLDPLGYLRVGECLLGDGVLDEAKEFVEAARSAADELQDTQTVQHATTLLAFIDSRRAVIQG</sequence>
<dbReference type="SUPFAM" id="SSF48452">
    <property type="entry name" value="TPR-like"/>
    <property type="match status" value="1"/>
</dbReference>
<organism evidence="1 2">
    <name type="scientific">Pseudochelatococcus lubricantis</name>
    <dbReference type="NCBI Taxonomy" id="1538102"/>
    <lineage>
        <taxon>Bacteria</taxon>
        <taxon>Pseudomonadati</taxon>
        <taxon>Pseudomonadota</taxon>
        <taxon>Alphaproteobacteria</taxon>
        <taxon>Hyphomicrobiales</taxon>
        <taxon>Chelatococcaceae</taxon>
        <taxon>Pseudochelatococcus</taxon>
    </lineage>
</organism>
<name>A0ABX0V1P0_9HYPH</name>
<proteinExistence type="predicted"/>
<evidence type="ECO:0000313" key="2">
    <source>
        <dbReference type="Proteomes" id="UP001429580"/>
    </source>
</evidence>
<evidence type="ECO:0000313" key="1">
    <source>
        <dbReference type="EMBL" id="NIJ58528.1"/>
    </source>
</evidence>
<gene>
    <name evidence="1" type="ORF">FHS82_002376</name>
</gene>
<reference evidence="1 2" key="1">
    <citation type="submission" date="2020-03" db="EMBL/GenBank/DDBJ databases">
        <title>Genomic Encyclopedia of Type Strains, Phase IV (KMG-IV): sequencing the most valuable type-strain genomes for metagenomic binning, comparative biology and taxonomic classification.</title>
        <authorList>
            <person name="Goeker M."/>
        </authorList>
    </citation>
    <scope>NUCLEOTIDE SEQUENCE [LARGE SCALE GENOMIC DNA]</scope>
    <source>
        <strain evidence="1 2">DSM 103870</strain>
    </source>
</reference>
<dbReference type="Proteomes" id="UP001429580">
    <property type="component" value="Unassembled WGS sequence"/>
</dbReference>
<dbReference type="EMBL" id="JAASQI010000005">
    <property type="protein sequence ID" value="NIJ58528.1"/>
    <property type="molecule type" value="Genomic_DNA"/>
</dbReference>
<comment type="caution">
    <text evidence="1">The sequence shown here is derived from an EMBL/GenBank/DDBJ whole genome shotgun (WGS) entry which is preliminary data.</text>
</comment>
<keyword evidence="2" id="KW-1185">Reference proteome</keyword>
<accession>A0ABX0V1P0</accession>
<dbReference type="RefSeq" id="WP_166952951.1">
    <property type="nucleotide sequence ID" value="NZ_JAASQI010000005.1"/>
</dbReference>
<protein>
    <submittedName>
        <fullName evidence="1">Tetratricopeptide (TPR) repeat protein</fullName>
    </submittedName>
</protein>
<dbReference type="Gene3D" id="1.25.40.10">
    <property type="entry name" value="Tetratricopeptide repeat domain"/>
    <property type="match status" value="1"/>
</dbReference>